<dbReference type="Gene3D" id="2.60.40.10">
    <property type="entry name" value="Immunoglobulins"/>
    <property type="match status" value="1"/>
</dbReference>
<name>A0A7Y4KV42_9ACTN</name>
<evidence type="ECO:0000313" key="11">
    <source>
        <dbReference type="Proteomes" id="UP000553957"/>
    </source>
</evidence>
<evidence type="ECO:0000256" key="3">
    <source>
        <dbReference type="ARBA" id="ARBA00022801"/>
    </source>
</evidence>
<keyword evidence="3 9" id="KW-0378">Hydrolase</keyword>
<dbReference type="Gene3D" id="1.50.10.10">
    <property type="match status" value="1"/>
</dbReference>
<dbReference type="RefSeq" id="WP_171670612.1">
    <property type="nucleotide sequence ID" value="NZ_BAAAGT010000007.1"/>
</dbReference>
<dbReference type="InterPro" id="IPR016007">
    <property type="entry name" value="Alpha_rhamnosid"/>
</dbReference>
<dbReference type="EMBL" id="JACHKF010000001">
    <property type="protein sequence ID" value="MBB6568309.1"/>
    <property type="molecule type" value="Genomic_DNA"/>
</dbReference>
<evidence type="ECO:0000259" key="4">
    <source>
        <dbReference type="Pfam" id="PF05592"/>
    </source>
</evidence>
<dbReference type="PANTHER" id="PTHR33307">
    <property type="entry name" value="ALPHA-RHAMNOSIDASE (EUROFUNG)"/>
    <property type="match status" value="1"/>
</dbReference>
<reference evidence="8 11" key="2">
    <citation type="submission" date="2020-08" db="EMBL/GenBank/DDBJ databases">
        <title>Sequencing the genomes of 1000 actinobacteria strains.</title>
        <authorList>
            <person name="Klenk H.-P."/>
        </authorList>
    </citation>
    <scope>NUCLEOTIDE SEQUENCE [LARGE SCALE GENOMIC DNA]</scope>
    <source>
        <strain evidence="8 11">DSM 15626</strain>
    </source>
</reference>
<dbReference type="InterPro" id="IPR012341">
    <property type="entry name" value="6hp_glycosidase-like_sf"/>
</dbReference>
<comment type="catalytic activity">
    <reaction evidence="1">
        <text>Hydrolysis of terminal non-reducing alpha-L-rhamnose residues in alpha-L-rhamnosides.</text>
        <dbReference type="EC" id="3.2.1.40"/>
    </reaction>
</comment>
<dbReference type="Pfam" id="PF05592">
    <property type="entry name" value="Bac_rhamnosid"/>
    <property type="match status" value="1"/>
</dbReference>
<dbReference type="PANTHER" id="PTHR33307:SF6">
    <property type="entry name" value="ALPHA-RHAMNOSIDASE (EUROFUNG)-RELATED"/>
    <property type="match status" value="1"/>
</dbReference>
<dbReference type="EMBL" id="JABJRC010000001">
    <property type="protein sequence ID" value="NOL39099.1"/>
    <property type="molecule type" value="Genomic_DNA"/>
</dbReference>
<keyword evidence="8" id="KW-0326">Glycosidase</keyword>
<dbReference type="GO" id="GO:0030596">
    <property type="term" value="F:alpha-L-rhamnosidase activity"/>
    <property type="evidence" value="ECO:0007669"/>
    <property type="project" value="UniProtKB-EC"/>
</dbReference>
<dbReference type="InterPro" id="IPR008928">
    <property type="entry name" value="6-hairpin_glycosidase_sf"/>
</dbReference>
<evidence type="ECO:0000313" key="10">
    <source>
        <dbReference type="Proteomes" id="UP000534306"/>
    </source>
</evidence>
<dbReference type="InterPro" id="IPR013783">
    <property type="entry name" value="Ig-like_fold"/>
</dbReference>
<dbReference type="InterPro" id="IPR035396">
    <property type="entry name" value="Bac_rhamnosid6H"/>
</dbReference>
<dbReference type="Gene3D" id="2.60.120.260">
    <property type="entry name" value="Galactose-binding domain-like"/>
    <property type="match status" value="2"/>
</dbReference>
<evidence type="ECO:0000313" key="9">
    <source>
        <dbReference type="EMBL" id="NOL39099.1"/>
    </source>
</evidence>
<evidence type="ECO:0000259" key="6">
    <source>
        <dbReference type="Pfam" id="PF17389"/>
    </source>
</evidence>
<dbReference type="Gene3D" id="2.60.420.10">
    <property type="entry name" value="Maltose phosphorylase, domain 3"/>
    <property type="match status" value="1"/>
</dbReference>
<organism evidence="9 10">
    <name type="scientific">Kribbella sandramycini</name>
    <dbReference type="NCBI Taxonomy" id="60450"/>
    <lineage>
        <taxon>Bacteria</taxon>
        <taxon>Bacillati</taxon>
        <taxon>Actinomycetota</taxon>
        <taxon>Actinomycetes</taxon>
        <taxon>Propionibacteriales</taxon>
        <taxon>Kribbellaceae</taxon>
        <taxon>Kribbella</taxon>
    </lineage>
</organism>
<evidence type="ECO:0000256" key="1">
    <source>
        <dbReference type="ARBA" id="ARBA00001445"/>
    </source>
</evidence>
<dbReference type="Proteomes" id="UP000534306">
    <property type="component" value="Unassembled WGS sequence"/>
</dbReference>
<dbReference type="InterPro" id="IPR035398">
    <property type="entry name" value="Bac_rhamnosid_C"/>
</dbReference>
<feature type="domain" description="Alpha-L-rhamnosidase C-terminal" evidence="7">
    <location>
        <begin position="750"/>
        <end position="819"/>
    </location>
</feature>
<dbReference type="SUPFAM" id="SSF48208">
    <property type="entry name" value="Six-hairpin glycosidases"/>
    <property type="match status" value="1"/>
</dbReference>
<evidence type="ECO:0000259" key="5">
    <source>
        <dbReference type="Pfam" id="PF08531"/>
    </source>
</evidence>
<feature type="domain" description="Alpha-L-rhamnosidase six-hairpin glycosidase" evidence="6">
    <location>
        <begin position="417"/>
        <end position="748"/>
    </location>
</feature>
<dbReference type="PIRSF" id="PIRSF010631">
    <property type="entry name" value="A-rhamnsds"/>
    <property type="match status" value="1"/>
</dbReference>
<comment type="caution">
    <text evidence="9">The sequence shown here is derived from an EMBL/GenBank/DDBJ whole genome shotgun (WGS) entry which is preliminary data.</text>
</comment>
<gene>
    <name evidence="8" type="ORF">HNR71_003946</name>
    <name evidence="9" type="ORF">HPO96_02450</name>
</gene>
<dbReference type="AlphaFoldDB" id="A0A7Y4KV42"/>
<dbReference type="Pfam" id="PF25788">
    <property type="entry name" value="Ig_Rha78A_N"/>
    <property type="match status" value="1"/>
</dbReference>
<keyword evidence="10" id="KW-1185">Reference proteome</keyword>
<reference evidence="9 10" key="1">
    <citation type="submission" date="2020-05" db="EMBL/GenBank/DDBJ databases">
        <title>Genome sequence of Kribbella sandramycini ATCC 39419.</title>
        <authorList>
            <person name="Maclea K.S."/>
            <person name="Fair J.L."/>
        </authorList>
    </citation>
    <scope>NUCLEOTIDE SEQUENCE [LARGE SCALE GENOMIC DNA]</scope>
    <source>
        <strain evidence="9 10">ATCC 39419</strain>
    </source>
</reference>
<proteinExistence type="predicted"/>
<accession>A0A7Y4KV42</accession>
<dbReference type="EC" id="3.2.1.40" evidence="2"/>
<dbReference type="GO" id="GO:0005975">
    <property type="term" value="P:carbohydrate metabolic process"/>
    <property type="evidence" value="ECO:0007669"/>
    <property type="project" value="InterPro"/>
</dbReference>
<feature type="domain" description="Alpha-L-rhamnosidase concanavalin-like" evidence="4">
    <location>
        <begin position="313"/>
        <end position="404"/>
    </location>
</feature>
<evidence type="ECO:0000313" key="8">
    <source>
        <dbReference type="EMBL" id="MBB6568309.1"/>
    </source>
</evidence>
<dbReference type="Pfam" id="PF17390">
    <property type="entry name" value="Bac_rhamnosid_C"/>
    <property type="match status" value="1"/>
</dbReference>
<dbReference type="Pfam" id="PF17389">
    <property type="entry name" value="Bac_rhamnosid6H"/>
    <property type="match status" value="1"/>
</dbReference>
<protein>
    <recommendedName>
        <fullName evidence="2">alpha-L-rhamnosidase</fullName>
        <ecNumber evidence="2">3.2.1.40</ecNumber>
    </recommendedName>
</protein>
<sequence>MLVGSLKTEYAVRPLGTDADRPRFSWVATAPGYGARQTAYQVQLTSGDTEVWDSGKVPSAQSFGIEYDGPPLTPRTRYHWTVRLWDADDRETPTASDWFETALRNEGFANAQWIGGTTDTAPLLRRAFTVDGDIQRARLYASGLGYADLRLNGQPVTDAVLDPGFTDYGRTVLYVTHDVTDLLQPGDNAVGAELGRGFFAMNTPNVWRWHQAPWTSEPRLLARLVIEYADGRVTEVGTDDQWRVIGGPTVSDSLYTGETYDARRALPGWDTAAFDDSAWSSATLVDAPAGRLRAQEHEPIRVVETVPPVAVDEVRPGVWIADFGRTTAGWARLRVTAGAGTTITLTYGETVANGNVIAVNGHVDGDRIQRDEYIAAGSGVEEWEPRFSYKGFRYVQIEGARPDVELRVVNSDVASVTAFTSSEPAYEQFEQAMRRTVLSNLHGIPTDTPFYEKNGWTGDAQVGAPTMLATLDLARLFGKWLGDIRDSQADSGQLPVIVPTSGWGFEELSPATEWPTVYPILLHELHRAYGDERLVREHWDSLTRYLNWELDRVEDGLSISVLGDWLPPGYSDGPAPEDRRLTATAYLCRALLAAAELGDLIGRPHDYRKAAAELADGINRAFLDRETGIYRSADDPDYRQTSNVVPLAFGIVPEELAERVAANLATDVEQRGFHLNTGCLGVGLLLPVLTAYGYGEAATKVALQRSYPSWGYWFEQGADTMWEMWEADSRSRNHYFQGTVVQWILENVAGLRNLGAGWERIVVRPDARGATTSASVRTTTIRGRVTLSWRQVSRVFALEVHVPVGMTAEVHVPSDSPTDVAAVPQSLAGEATYADGYTSYTVGAGIWNFTSRTA</sequence>
<dbReference type="InterPro" id="IPR013737">
    <property type="entry name" value="Bac_rhamnosid_N"/>
</dbReference>
<dbReference type="Pfam" id="PF08531">
    <property type="entry name" value="Bac_rhamnosid_N"/>
    <property type="match status" value="1"/>
</dbReference>
<dbReference type="InterPro" id="IPR008902">
    <property type="entry name" value="Rhamnosid_concanavalin"/>
</dbReference>
<evidence type="ECO:0000259" key="7">
    <source>
        <dbReference type="Pfam" id="PF17390"/>
    </source>
</evidence>
<evidence type="ECO:0000256" key="2">
    <source>
        <dbReference type="ARBA" id="ARBA00012652"/>
    </source>
</evidence>
<feature type="domain" description="Bacterial alpha-L-rhamnosidase N-terminal" evidence="5">
    <location>
        <begin position="133"/>
        <end position="304"/>
    </location>
</feature>
<dbReference type="Proteomes" id="UP000553957">
    <property type="component" value="Unassembled WGS sequence"/>
</dbReference>